<reference evidence="1" key="1">
    <citation type="submission" date="2020-11" db="EMBL/GenBank/DDBJ databases">
        <authorList>
            <consortium name="DOE Joint Genome Institute"/>
            <person name="Ahrendt S."/>
            <person name="Riley R."/>
            <person name="Andreopoulos W."/>
            <person name="Labutti K."/>
            <person name="Pangilinan J."/>
            <person name="Ruiz-Duenas F.J."/>
            <person name="Barrasa J.M."/>
            <person name="Sanchez-Garcia M."/>
            <person name="Camarero S."/>
            <person name="Miyauchi S."/>
            <person name="Serrano A."/>
            <person name="Linde D."/>
            <person name="Babiker R."/>
            <person name="Drula E."/>
            <person name="Ayuso-Fernandez I."/>
            <person name="Pacheco R."/>
            <person name="Padilla G."/>
            <person name="Ferreira P."/>
            <person name="Barriuso J."/>
            <person name="Kellner H."/>
            <person name="Castanera R."/>
            <person name="Alfaro M."/>
            <person name="Ramirez L."/>
            <person name="Pisabarro A.G."/>
            <person name="Kuo A."/>
            <person name="Tritt A."/>
            <person name="Lipzen A."/>
            <person name="He G."/>
            <person name="Yan M."/>
            <person name="Ng V."/>
            <person name="Cullen D."/>
            <person name="Martin F."/>
            <person name="Rosso M.-N."/>
            <person name="Henrissat B."/>
            <person name="Hibbett D."/>
            <person name="Martinez A.T."/>
            <person name="Grigoriev I.V."/>
        </authorList>
    </citation>
    <scope>NUCLEOTIDE SEQUENCE</scope>
    <source>
        <strain evidence="1">AH 40177</strain>
    </source>
</reference>
<dbReference type="AlphaFoldDB" id="A0A9P5U610"/>
<sequence length="110" mass="11904">MSRDNQCQDQVPSLTSTRTGGANMRLQCFSYYETFSTGTYITSGDILINGTTTTSAVPVLLLSESSIALPRIHLLPLCCFSFVVVTPQFAFATFEFGKFGTTHGGRAFTG</sequence>
<comment type="caution">
    <text evidence="1">The sequence shown here is derived from an EMBL/GenBank/DDBJ whole genome shotgun (WGS) entry which is preliminary data.</text>
</comment>
<accession>A0A9P5U610</accession>
<dbReference type="EMBL" id="JADNRY010000075">
    <property type="protein sequence ID" value="KAF9067264.1"/>
    <property type="molecule type" value="Genomic_DNA"/>
</dbReference>
<gene>
    <name evidence="1" type="ORF">BDP27DRAFT_1449108</name>
</gene>
<evidence type="ECO:0000313" key="2">
    <source>
        <dbReference type="Proteomes" id="UP000772434"/>
    </source>
</evidence>
<evidence type="ECO:0000313" key="1">
    <source>
        <dbReference type="EMBL" id="KAF9067264.1"/>
    </source>
</evidence>
<proteinExistence type="predicted"/>
<keyword evidence="2" id="KW-1185">Reference proteome</keyword>
<name>A0A9P5U610_9AGAR</name>
<dbReference type="Proteomes" id="UP000772434">
    <property type="component" value="Unassembled WGS sequence"/>
</dbReference>
<protein>
    <submittedName>
        <fullName evidence="1">Uncharacterized protein</fullName>
    </submittedName>
</protein>
<organism evidence="1 2">
    <name type="scientific">Rhodocollybia butyracea</name>
    <dbReference type="NCBI Taxonomy" id="206335"/>
    <lineage>
        <taxon>Eukaryota</taxon>
        <taxon>Fungi</taxon>
        <taxon>Dikarya</taxon>
        <taxon>Basidiomycota</taxon>
        <taxon>Agaricomycotina</taxon>
        <taxon>Agaricomycetes</taxon>
        <taxon>Agaricomycetidae</taxon>
        <taxon>Agaricales</taxon>
        <taxon>Marasmiineae</taxon>
        <taxon>Omphalotaceae</taxon>
        <taxon>Rhodocollybia</taxon>
    </lineage>
</organism>